<dbReference type="Gramene" id="KGN56166">
    <property type="protein sequence ID" value="KGN56166"/>
    <property type="gene ID" value="Csa_3G081910"/>
</dbReference>
<name>A0A0A0L7R2_CUCSA</name>
<reference evidence="1 2" key="3">
    <citation type="journal article" date="2010" name="BMC Genomics">
        <title>Transcriptome sequencing and comparative analysis of cucumber flowers with different sex types.</title>
        <authorList>
            <person name="Guo S."/>
            <person name="Zheng Y."/>
            <person name="Joung J.G."/>
            <person name="Liu S."/>
            <person name="Zhang Z."/>
            <person name="Crasta O.R."/>
            <person name="Sobral B.W."/>
            <person name="Xu Y."/>
            <person name="Huang S."/>
            <person name="Fei Z."/>
        </authorList>
    </citation>
    <scope>NUCLEOTIDE SEQUENCE [LARGE SCALE GENOMIC DNA]</scope>
    <source>
        <strain evidence="2">cv. 9930</strain>
    </source>
</reference>
<dbReference type="Proteomes" id="UP000029981">
    <property type="component" value="Chromosome 3"/>
</dbReference>
<reference evidence="1 2" key="1">
    <citation type="journal article" date="2009" name="Nat. Genet.">
        <title>The genome of the cucumber, Cucumis sativus L.</title>
        <authorList>
            <person name="Huang S."/>
            <person name="Li R."/>
            <person name="Zhang Z."/>
            <person name="Li L."/>
            <person name="Gu X."/>
            <person name="Fan W."/>
            <person name="Lucas W.J."/>
            <person name="Wang X."/>
            <person name="Xie B."/>
            <person name="Ni P."/>
            <person name="Ren Y."/>
            <person name="Zhu H."/>
            <person name="Li J."/>
            <person name="Lin K."/>
            <person name="Jin W."/>
            <person name="Fei Z."/>
            <person name="Li G."/>
            <person name="Staub J."/>
            <person name="Kilian A."/>
            <person name="van der Vossen E.A."/>
            <person name="Wu Y."/>
            <person name="Guo J."/>
            <person name="He J."/>
            <person name="Jia Z."/>
            <person name="Ren Y."/>
            <person name="Tian G."/>
            <person name="Lu Y."/>
            <person name="Ruan J."/>
            <person name="Qian W."/>
            <person name="Wang M."/>
            <person name="Huang Q."/>
            <person name="Li B."/>
            <person name="Xuan Z."/>
            <person name="Cao J."/>
            <person name="Asan"/>
            <person name="Wu Z."/>
            <person name="Zhang J."/>
            <person name="Cai Q."/>
            <person name="Bai Y."/>
            <person name="Zhao B."/>
            <person name="Han Y."/>
            <person name="Li Y."/>
            <person name="Li X."/>
            <person name="Wang S."/>
            <person name="Shi Q."/>
            <person name="Liu S."/>
            <person name="Cho W.K."/>
            <person name="Kim J.Y."/>
            <person name="Xu Y."/>
            <person name="Heller-Uszynska K."/>
            <person name="Miao H."/>
            <person name="Cheng Z."/>
            <person name="Zhang S."/>
            <person name="Wu J."/>
            <person name="Yang Y."/>
            <person name="Kang H."/>
            <person name="Li M."/>
            <person name="Liang H."/>
            <person name="Ren X."/>
            <person name="Shi Z."/>
            <person name="Wen M."/>
            <person name="Jian M."/>
            <person name="Yang H."/>
            <person name="Zhang G."/>
            <person name="Yang Z."/>
            <person name="Chen R."/>
            <person name="Liu S."/>
            <person name="Li J."/>
            <person name="Ma L."/>
            <person name="Liu H."/>
            <person name="Zhou Y."/>
            <person name="Zhao J."/>
            <person name="Fang X."/>
            <person name="Li G."/>
            <person name="Fang L."/>
            <person name="Li Y."/>
            <person name="Liu D."/>
            <person name="Zheng H."/>
            <person name="Zhang Y."/>
            <person name="Qin N."/>
            <person name="Li Z."/>
            <person name="Yang G."/>
            <person name="Yang S."/>
            <person name="Bolund L."/>
            <person name="Kristiansen K."/>
            <person name="Zheng H."/>
            <person name="Li S."/>
            <person name="Zhang X."/>
            <person name="Yang H."/>
            <person name="Wang J."/>
            <person name="Sun R."/>
            <person name="Zhang B."/>
            <person name="Jiang S."/>
            <person name="Wang J."/>
            <person name="Du Y."/>
            <person name="Li S."/>
        </authorList>
    </citation>
    <scope>NUCLEOTIDE SEQUENCE [LARGE SCALE GENOMIC DNA]</scope>
    <source>
        <strain evidence="2">cv. 9930</strain>
    </source>
</reference>
<dbReference type="EMBL" id="CM002924">
    <property type="protein sequence ID" value="KGN56166.1"/>
    <property type="molecule type" value="Genomic_DNA"/>
</dbReference>
<gene>
    <name evidence="1" type="ORF">Csa_3G081910</name>
</gene>
<protein>
    <submittedName>
        <fullName evidence="1">Uncharacterized protein</fullName>
    </submittedName>
</protein>
<dbReference type="AlphaFoldDB" id="A0A0A0L7R2"/>
<evidence type="ECO:0000313" key="2">
    <source>
        <dbReference type="Proteomes" id="UP000029981"/>
    </source>
</evidence>
<organism evidence="1 2">
    <name type="scientific">Cucumis sativus</name>
    <name type="common">Cucumber</name>
    <dbReference type="NCBI Taxonomy" id="3659"/>
    <lineage>
        <taxon>Eukaryota</taxon>
        <taxon>Viridiplantae</taxon>
        <taxon>Streptophyta</taxon>
        <taxon>Embryophyta</taxon>
        <taxon>Tracheophyta</taxon>
        <taxon>Spermatophyta</taxon>
        <taxon>Magnoliopsida</taxon>
        <taxon>eudicotyledons</taxon>
        <taxon>Gunneridae</taxon>
        <taxon>Pentapetalae</taxon>
        <taxon>rosids</taxon>
        <taxon>fabids</taxon>
        <taxon>Cucurbitales</taxon>
        <taxon>Cucurbitaceae</taxon>
        <taxon>Benincaseae</taxon>
        <taxon>Cucumis</taxon>
    </lineage>
</organism>
<reference evidence="1 2" key="2">
    <citation type="journal article" date="2009" name="PLoS ONE">
        <title>An integrated genetic and cytogenetic map of the cucumber genome.</title>
        <authorList>
            <person name="Ren Y."/>
            <person name="Zhang Z."/>
            <person name="Liu J."/>
            <person name="Staub J.E."/>
            <person name="Han Y."/>
            <person name="Cheng Z."/>
            <person name="Li X."/>
            <person name="Lu J."/>
            <person name="Miao H."/>
            <person name="Kang H."/>
            <person name="Xie B."/>
            <person name="Gu X."/>
            <person name="Wang X."/>
            <person name="Du Y."/>
            <person name="Jin W."/>
            <person name="Huang S."/>
        </authorList>
    </citation>
    <scope>NUCLEOTIDE SEQUENCE [LARGE SCALE GENOMIC DNA]</scope>
    <source>
        <strain evidence="2">cv. 9930</strain>
    </source>
</reference>
<reference evidence="1 2" key="4">
    <citation type="journal article" date="2011" name="BMC Genomics">
        <title>RNA-Seq improves annotation of protein-coding genes in the cucumber genome.</title>
        <authorList>
            <person name="Li Z."/>
            <person name="Zhang Z."/>
            <person name="Yan P."/>
            <person name="Huang S."/>
            <person name="Fei Z."/>
            <person name="Lin K."/>
        </authorList>
    </citation>
    <scope>NUCLEOTIDE SEQUENCE [LARGE SCALE GENOMIC DNA]</scope>
    <source>
        <strain evidence="2">cv. 9930</strain>
    </source>
</reference>
<evidence type="ECO:0000313" key="1">
    <source>
        <dbReference type="EMBL" id="KGN56166.1"/>
    </source>
</evidence>
<proteinExistence type="predicted"/>
<keyword evidence="2" id="KW-1185">Reference proteome</keyword>
<sequence>MILNQNLQKGSEPSLLVLKNDQVVAKVLNNLIVLVRVSNEEKTLLPLNCSKKEIACSIRGFGVTVQLSTVQETCGVIVAEPLSRWFCVA</sequence>
<accession>A0A0A0L7R2</accession>